<dbReference type="OrthoDB" id="5212574at2759"/>
<dbReference type="InterPro" id="IPR036615">
    <property type="entry name" value="Mur_ligase_C_dom_sf"/>
</dbReference>
<keyword evidence="9 19" id="KW-0479">Metal-binding</keyword>
<dbReference type="GO" id="GO:0004326">
    <property type="term" value="F:tetrahydrofolylpolyglutamate synthase activity"/>
    <property type="evidence" value="ECO:0007669"/>
    <property type="project" value="UniProtKB-EC"/>
</dbReference>
<dbReference type="EC" id="6.3.2.17" evidence="17"/>
<evidence type="ECO:0000313" key="22">
    <source>
        <dbReference type="Proteomes" id="UP000019487"/>
    </source>
</evidence>
<evidence type="ECO:0000256" key="1">
    <source>
        <dbReference type="ARBA" id="ARBA00004273"/>
    </source>
</evidence>
<comment type="cofactor">
    <cofactor evidence="17">
        <name>a monovalent cation</name>
        <dbReference type="ChEBI" id="CHEBI:60242"/>
    </cofactor>
    <text evidence="17">A monovalent cation.</text>
</comment>
<evidence type="ECO:0000256" key="14">
    <source>
        <dbReference type="ARBA" id="ARBA00023128"/>
    </source>
</evidence>
<dbReference type="EMBL" id="AYSA01000119">
    <property type="protein sequence ID" value="ESZ96886.1"/>
    <property type="molecule type" value="Genomic_DNA"/>
</dbReference>
<evidence type="ECO:0000256" key="5">
    <source>
        <dbReference type="ARBA" id="ARBA00008276"/>
    </source>
</evidence>
<keyword evidence="7 17" id="KW-0554">One-carbon metabolism</keyword>
<feature type="binding site" evidence="18">
    <location>
        <position position="363"/>
    </location>
    <ligand>
        <name>ATP</name>
        <dbReference type="ChEBI" id="CHEBI:30616"/>
    </ligand>
</feature>
<dbReference type="Gene3D" id="3.40.1190.10">
    <property type="entry name" value="Mur-like, catalytic domain"/>
    <property type="match status" value="1"/>
</dbReference>
<dbReference type="AlphaFoldDB" id="W9CM44"/>
<dbReference type="PIRSF" id="PIRSF038895">
    <property type="entry name" value="FPGS"/>
    <property type="match status" value="1"/>
</dbReference>
<dbReference type="InterPro" id="IPR036565">
    <property type="entry name" value="Mur-like_cat_sf"/>
</dbReference>
<gene>
    <name evidence="21" type="ORF">SBOR_2751</name>
</gene>
<evidence type="ECO:0000256" key="18">
    <source>
        <dbReference type="PIRSR" id="PIRSR038895-1"/>
    </source>
</evidence>
<dbReference type="InterPro" id="IPR023600">
    <property type="entry name" value="Folylpolyglutamate_synth_euk"/>
</dbReference>
<keyword evidence="12 18" id="KW-0067">ATP-binding</keyword>
<keyword evidence="6" id="KW-0963">Cytoplasm</keyword>
<dbReference type="PANTHER" id="PTHR11136:SF5">
    <property type="entry name" value="FOLYLPOLYGLUTAMATE SYNTHASE, MITOCHONDRIAL"/>
    <property type="match status" value="1"/>
</dbReference>
<dbReference type="GO" id="GO:0005829">
    <property type="term" value="C:cytosol"/>
    <property type="evidence" value="ECO:0007669"/>
    <property type="project" value="TreeGrafter"/>
</dbReference>
<comment type="caution">
    <text evidence="21">The sequence shown here is derived from an EMBL/GenBank/DDBJ whole genome shotgun (WGS) entry which is preliminary data.</text>
</comment>
<accession>W9CM44</accession>
<evidence type="ECO:0000256" key="20">
    <source>
        <dbReference type="SAM" id="MobiDB-lite"/>
    </source>
</evidence>
<comment type="pathway">
    <text evidence="4 17">Cofactor biosynthesis; tetrahydrofolylpolyglutamate biosynthesis.</text>
</comment>
<evidence type="ECO:0000256" key="17">
    <source>
        <dbReference type="PIRNR" id="PIRNR038895"/>
    </source>
</evidence>
<dbReference type="Proteomes" id="UP000019487">
    <property type="component" value="Unassembled WGS sequence"/>
</dbReference>
<evidence type="ECO:0000256" key="15">
    <source>
        <dbReference type="ARBA" id="ARBA00023136"/>
    </source>
</evidence>
<proteinExistence type="inferred from homology"/>
<comment type="similarity">
    <text evidence="5 17">Belongs to the folylpolyglutamate synthase family.</text>
</comment>
<keyword evidence="14" id="KW-0496">Mitochondrion</keyword>
<evidence type="ECO:0000256" key="19">
    <source>
        <dbReference type="PIRSR" id="PIRSR038895-2"/>
    </source>
</evidence>
<comment type="function">
    <text evidence="17">Catalyzes conversion of folates to polyglutamate derivatives allowing concentration of folate compounds in the cell and the intracellular retention of these cofactors, which are important substrates for most of the folate-dependent enzymes that are involved in one-carbon transfer reactions involved in purine, pyrimidine and amino acid synthesis.</text>
</comment>
<evidence type="ECO:0000256" key="12">
    <source>
        <dbReference type="ARBA" id="ARBA00022840"/>
    </source>
</evidence>
<keyword evidence="8 17" id="KW-0436">Ligase</keyword>
<keyword evidence="15" id="KW-0472">Membrane</keyword>
<protein>
    <recommendedName>
        <fullName evidence="17">Folylpolyglutamate synthase</fullName>
        <ecNumber evidence="17">6.3.2.17</ecNumber>
    </recommendedName>
    <alternativeName>
        <fullName evidence="17">Folylpoly-gamma-glutamate synthetase</fullName>
    </alternativeName>
    <alternativeName>
        <fullName evidence="17">Tetrahydrofolylpolyglutamate synthase</fullName>
    </alternativeName>
</protein>
<evidence type="ECO:0000256" key="6">
    <source>
        <dbReference type="ARBA" id="ARBA00022490"/>
    </source>
</evidence>
<reference evidence="21 22" key="1">
    <citation type="journal article" date="2014" name="Genome Announc.">
        <title>Draft genome sequence of Sclerotinia borealis, a psychrophilic plant pathogenic fungus.</title>
        <authorList>
            <person name="Mardanov A.V."/>
            <person name="Beletsky A.V."/>
            <person name="Kadnikov V.V."/>
            <person name="Ignatov A.N."/>
            <person name="Ravin N.V."/>
        </authorList>
    </citation>
    <scope>NUCLEOTIDE SEQUENCE [LARGE SCALE GENOMIC DNA]</scope>
    <source>
        <strain evidence="22">F-4157</strain>
    </source>
</reference>
<dbReference type="GO" id="GO:0005524">
    <property type="term" value="F:ATP binding"/>
    <property type="evidence" value="ECO:0007669"/>
    <property type="project" value="UniProtKB-KW"/>
</dbReference>
<comment type="subcellular location">
    <subcellularLocation>
        <location evidence="3">Cytoplasm</location>
    </subcellularLocation>
    <subcellularLocation>
        <location evidence="1">Mitochondrion inner membrane</location>
    </subcellularLocation>
    <subcellularLocation>
        <location evidence="2">Mitochondrion matrix</location>
    </subcellularLocation>
</comment>
<organism evidence="21 22">
    <name type="scientific">Sclerotinia borealis (strain F-4128)</name>
    <dbReference type="NCBI Taxonomy" id="1432307"/>
    <lineage>
        <taxon>Eukaryota</taxon>
        <taxon>Fungi</taxon>
        <taxon>Dikarya</taxon>
        <taxon>Ascomycota</taxon>
        <taxon>Pezizomycotina</taxon>
        <taxon>Leotiomycetes</taxon>
        <taxon>Helotiales</taxon>
        <taxon>Sclerotiniaceae</taxon>
        <taxon>Sclerotinia</taxon>
    </lineage>
</organism>
<dbReference type="InterPro" id="IPR001645">
    <property type="entry name" value="Folylpolyglutamate_synth"/>
</dbReference>
<feature type="binding site" evidence="19">
    <location>
        <position position="124"/>
    </location>
    <ligand>
        <name>Mg(2+)</name>
        <dbReference type="ChEBI" id="CHEBI:18420"/>
        <label>1</label>
    </ligand>
</feature>
<dbReference type="GO" id="GO:0005759">
    <property type="term" value="C:mitochondrial matrix"/>
    <property type="evidence" value="ECO:0007669"/>
    <property type="project" value="UniProtKB-SubCell"/>
</dbReference>
<feature type="compositionally biased region" description="Polar residues" evidence="20">
    <location>
        <begin position="1"/>
        <end position="11"/>
    </location>
</feature>
<keyword evidence="10 18" id="KW-0547">Nucleotide-binding</keyword>
<evidence type="ECO:0000256" key="7">
    <source>
        <dbReference type="ARBA" id="ARBA00022563"/>
    </source>
</evidence>
<evidence type="ECO:0000256" key="9">
    <source>
        <dbReference type="ARBA" id="ARBA00022723"/>
    </source>
</evidence>
<dbReference type="SUPFAM" id="SSF53623">
    <property type="entry name" value="MurD-like peptide ligases, catalytic domain"/>
    <property type="match status" value="1"/>
</dbReference>
<evidence type="ECO:0000256" key="2">
    <source>
        <dbReference type="ARBA" id="ARBA00004305"/>
    </source>
</evidence>
<sequence>MEETHSSSLGSKCNPLAETEDSQSYSQNALHKLNRLRTNFESRKQIIGLEDRTFLLEQMVEWFGEIGYSPADFDVLNAIHIAGSKGKGSTAAFIFSILSEYLTEKYVSGEQTPGSLNKIGLYTSPHMRSVRERIRIRESRATDFMDTPLDEKRFAQYLSELWDRLGIDNRPSSQSPPFAKFLTLMGLHTFIQEKVDTAVVEVCIGGRYDSTNIFRQPSVCAITSLGLEHTDILGSTIEEIAWAKGGIMKAGIPVFTAPQEPGAMAVLEDLARKEGADLQVITTHPDLDCIELGLPGDFQRINASLAIAVAAKHLSRMGYYDISETAIFMQSPLPEKFRRGLENARWPGRCETRQHQGICWLLDGAHTMESIGVLGAWAAKQMRVQHQARRVLIFNQQTKDATALLRHLWQIMELALSQWPHGVETIFHSAIFCTNILWEQRDAPDLERASMMYSGGEVEDLVLQRELAMCWSRISKGVSAVTVVRTVEEAVRCVVDGYGNGNGNSDNGCRGTGRDEEHVDAVVLITGSLHLVGSAMEFLDTLV</sequence>
<evidence type="ECO:0000256" key="16">
    <source>
        <dbReference type="ARBA" id="ARBA00047493"/>
    </source>
</evidence>
<feature type="region of interest" description="Disordered" evidence="20">
    <location>
        <begin position="1"/>
        <end position="21"/>
    </location>
</feature>
<dbReference type="Gene3D" id="3.90.190.20">
    <property type="entry name" value="Mur ligase, C-terminal domain"/>
    <property type="match status" value="1"/>
</dbReference>
<feature type="binding site" evidence="19">
    <location>
        <position position="229"/>
    </location>
    <ligand>
        <name>Mg(2+)</name>
        <dbReference type="ChEBI" id="CHEBI:18420"/>
        <label>1</label>
    </ligand>
</feature>
<name>W9CM44_SCLBF</name>
<dbReference type="PANTHER" id="PTHR11136">
    <property type="entry name" value="FOLYLPOLYGLUTAMATE SYNTHASE-RELATED"/>
    <property type="match status" value="1"/>
</dbReference>
<dbReference type="HOGENOM" id="CLU_015869_0_1_1"/>
<evidence type="ECO:0000313" key="21">
    <source>
        <dbReference type="EMBL" id="ESZ96886.1"/>
    </source>
</evidence>
<evidence type="ECO:0000256" key="13">
    <source>
        <dbReference type="ARBA" id="ARBA00022842"/>
    </source>
</evidence>
<evidence type="ECO:0000256" key="11">
    <source>
        <dbReference type="ARBA" id="ARBA00022792"/>
    </source>
</evidence>
<dbReference type="GO" id="GO:0006730">
    <property type="term" value="P:one-carbon metabolic process"/>
    <property type="evidence" value="ECO:0007669"/>
    <property type="project" value="UniProtKB-KW"/>
</dbReference>
<dbReference type="GO" id="GO:0005743">
    <property type="term" value="C:mitochondrial inner membrane"/>
    <property type="evidence" value="ECO:0007669"/>
    <property type="project" value="UniProtKB-SubCell"/>
</dbReference>
<dbReference type="UniPathway" id="UPA00850"/>
<feature type="binding site" evidence="19">
    <location>
        <position position="201"/>
    </location>
    <ligand>
        <name>Mg(2+)</name>
        <dbReference type="ChEBI" id="CHEBI:18420"/>
        <label>1</label>
    </ligand>
</feature>
<dbReference type="STRING" id="1432307.W9CM44"/>
<keyword evidence="11" id="KW-0999">Mitochondrion inner membrane</keyword>
<evidence type="ECO:0000256" key="4">
    <source>
        <dbReference type="ARBA" id="ARBA00005150"/>
    </source>
</evidence>
<dbReference type="GO" id="GO:0046872">
    <property type="term" value="F:metal ion binding"/>
    <property type="evidence" value="ECO:0007669"/>
    <property type="project" value="UniProtKB-KW"/>
</dbReference>
<dbReference type="SUPFAM" id="SSF53244">
    <property type="entry name" value="MurD-like peptide ligases, peptide-binding domain"/>
    <property type="match status" value="1"/>
</dbReference>
<comment type="catalytic activity">
    <reaction evidence="16 17">
        <text>(6S)-5,6,7,8-tetrahydrofolyl-(gamma-L-Glu)(n) + L-glutamate + ATP = (6S)-5,6,7,8-tetrahydrofolyl-(gamma-L-Glu)(n+1) + ADP + phosphate + H(+)</text>
        <dbReference type="Rhea" id="RHEA:10580"/>
        <dbReference type="Rhea" id="RHEA-COMP:14738"/>
        <dbReference type="Rhea" id="RHEA-COMP:14740"/>
        <dbReference type="ChEBI" id="CHEBI:15378"/>
        <dbReference type="ChEBI" id="CHEBI:29985"/>
        <dbReference type="ChEBI" id="CHEBI:30616"/>
        <dbReference type="ChEBI" id="CHEBI:43474"/>
        <dbReference type="ChEBI" id="CHEBI:141005"/>
        <dbReference type="ChEBI" id="CHEBI:456216"/>
        <dbReference type="EC" id="6.3.2.17"/>
    </reaction>
</comment>
<evidence type="ECO:0000256" key="8">
    <source>
        <dbReference type="ARBA" id="ARBA00022598"/>
    </source>
</evidence>
<dbReference type="NCBIfam" id="TIGR01499">
    <property type="entry name" value="folC"/>
    <property type="match status" value="1"/>
</dbReference>
<feature type="binding site" evidence="18">
    <location>
        <position position="349"/>
    </location>
    <ligand>
        <name>ATP</name>
        <dbReference type="ChEBI" id="CHEBI:30616"/>
    </ligand>
</feature>
<keyword evidence="22" id="KW-1185">Reference proteome</keyword>
<keyword evidence="13 19" id="KW-0460">Magnesium</keyword>
<evidence type="ECO:0000256" key="3">
    <source>
        <dbReference type="ARBA" id="ARBA00004496"/>
    </source>
</evidence>
<evidence type="ECO:0000256" key="10">
    <source>
        <dbReference type="ARBA" id="ARBA00022741"/>
    </source>
</evidence>